<organism evidence="1 2">
    <name type="scientific">Cirrhinus mrigala</name>
    <name type="common">Mrigala</name>
    <dbReference type="NCBI Taxonomy" id="683832"/>
    <lineage>
        <taxon>Eukaryota</taxon>
        <taxon>Metazoa</taxon>
        <taxon>Chordata</taxon>
        <taxon>Craniata</taxon>
        <taxon>Vertebrata</taxon>
        <taxon>Euteleostomi</taxon>
        <taxon>Actinopterygii</taxon>
        <taxon>Neopterygii</taxon>
        <taxon>Teleostei</taxon>
        <taxon>Ostariophysi</taxon>
        <taxon>Cypriniformes</taxon>
        <taxon>Cyprinidae</taxon>
        <taxon>Labeoninae</taxon>
        <taxon>Labeonini</taxon>
        <taxon>Cirrhinus</taxon>
    </lineage>
</organism>
<keyword evidence="2" id="KW-1185">Reference proteome</keyword>
<evidence type="ECO:0000313" key="2">
    <source>
        <dbReference type="Proteomes" id="UP001529510"/>
    </source>
</evidence>
<protein>
    <recommendedName>
        <fullName evidence="3">Reverse transcriptase</fullName>
    </recommendedName>
</protein>
<evidence type="ECO:0000313" key="1">
    <source>
        <dbReference type="EMBL" id="KAL0148550.1"/>
    </source>
</evidence>
<feature type="non-terminal residue" evidence="1">
    <location>
        <position position="1"/>
    </location>
</feature>
<dbReference type="EMBL" id="JAMKFB020000702">
    <property type="protein sequence ID" value="KAL0148550.1"/>
    <property type="molecule type" value="Genomic_DNA"/>
</dbReference>
<reference evidence="1 2" key="1">
    <citation type="submission" date="2024-05" db="EMBL/GenBank/DDBJ databases">
        <title>Genome sequencing and assembly of Indian major carp, Cirrhinus mrigala (Hamilton, 1822).</title>
        <authorList>
            <person name="Mohindra V."/>
            <person name="Chowdhury L.M."/>
            <person name="Lal K."/>
            <person name="Jena J.K."/>
        </authorList>
    </citation>
    <scope>NUCLEOTIDE SEQUENCE [LARGE SCALE GENOMIC DNA]</scope>
    <source>
        <strain evidence="1">CM1030</strain>
        <tissue evidence="1">Blood</tissue>
    </source>
</reference>
<comment type="caution">
    <text evidence="1">The sequence shown here is derived from an EMBL/GenBank/DDBJ whole genome shotgun (WGS) entry which is preliminary data.</text>
</comment>
<dbReference type="AlphaFoldDB" id="A0ABD0ME37"/>
<proteinExistence type="predicted"/>
<sequence>IPVYWRILSPCIFTKLARDILAPLWEKGIRPQDLNCSSINCLKLLEVLCALRWFLSMLRGRDVLVRTDNIAIVAYITAKVFYSPVACCNSPAISSSGIRRGSNRCVQFTFLGELDRAADTLPRQLPRWSSSSGVDSAKAQVNLFASLLCGRMAQCQLAAPFIMDPCTFSQLFLSGGTIVPLVGPLSGLQGIGKVTY</sequence>
<accession>A0ABD0ME37</accession>
<gene>
    <name evidence="1" type="ORF">M9458_056097</name>
</gene>
<dbReference type="Proteomes" id="UP001529510">
    <property type="component" value="Unassembled WGS sequence"/>
</dbReference>
<name>A0ABD0ME37_CIRMR</name>
<evidence type="ECO:0008006" key="3">
    <source>
        <dbReference type="Google" id="ProtNLM"/>
    </source>
</evidence>